<name>A0ABD1IBJ8_SALDI</name>
<dbReference type="AlphaFoldDB" id="A0ABD1IBJ8"/>
<accession>A0ABD1IBJ8</accession>
<proteinExistence type="predicted"/>
<gene>
    <name evidence="1" type="ORF">AAHA92_01743</name>
</gene>
<keyword evidence="2" id="KW-1185">Reference proteome</keyword>
<evidence type="ECO:0000313" key="2">
    <source>
        <dbReference type="Proteomes" id="UP001567538"/>
    </source>
</evidence>
<protein>
    <submittedName>
        <fullName evidence="1">Uncharacterized protein</fullName>
    </submittedName>
</protein>
<comment type="caution">
    <text evidence="1">The sequence shown here is derived from an EMBL/GenBank/DDBJ whole genome shotgun (WGS) entry which is preliminary data.</text>
</comment>
<organism evidence="1 2">
    <name type="scientific">Salvia divinorum</name>
    <name type="common">Maria pastora</name>
    <name type="synonym">Diviner's sage</name>
    <dbReference type="NCBI Taxonomy" id="28513"/>
    <lineage>
        <taxon>Eukaryota</taxon>
        <taxon>Viridiplantae</taxon>
        <taxon>Streptophyta</taxon>
        <taxon>Embryophyta</taxon>
        <taxon>Tracheophyta</taxon>
        <taxon>Spermatophyta</taxon>
        <taxon>Magnoliopsida</taxon>
        <taxon>eudicotyledons</taxon>
        <taxon>Gunneridae</taxon>
        <taxon>Pentapetalae</taxon>
        <taxon>asterids</taxon>
        <taxon>lamiids</taxon>
        <taxon>Lamiales</taxon>
        <taxon>Lamiaceae</taxon>
        <taxon>Nepetoideae</taxon>
        <taxon>Mentheae</taxon>
        <taxon>Salviinae</taxon>
        <taxon>Salvia</taxon>
        <taxon>Salvia subgen. Calosphace</taxon>
    </lineage>
</organism>
<reference evidence="1 2" key="1">
    <citation type="submission" date="2024-06" db="EMBL/GenBank/DDBJ databases">
        <title>A chromosome level genome sequence of Diviner's sage (Salvia divinorum).</title>
        <authorList>
            <person name="Ford S.A."/>
            <person name="Ro D.-K."/>
            <person name="Ness R.W."/>
            <person name="Phillips M.A."/>
        </authorList>
    </citation>
    <scope>NUCLEOTIDE SEQUENCE [LARGE SCALE GENOMIC DNA]</scope>
    <source>
        <strain evidence="1">SAF-2024a</strain>
        <tissue evidence="1">Leaf</tissue>
    </source>
</reference>
<dbReference type="EMBL" id="JBEAFC010000002">
    <property type="protein sequence ID" value="KAL1566100.1"/>
    <property type="molecule type" value="Genomic_DNA"/>
</dbReference>
<evidence type="ECO:0000313" key="1">
    <source>
        <dbReference type="EMBL" id="KAL1566100.1"/>
    </source>
</evidence>
<dbReference type="Proteomes" id="UP001567538">
    <property type="component" value="Unassembled WGS sequence"/>
</dbReference>
<sequence length="84" mass="9534">MVASPLNKWTVSATCLHGLVLVEYEVKLQVVNHKCYDQKAEELIKTGVEIRDQLLCEKLYSREIGINKHKITFGIAGSSYHVFV</sequence>